<evidence type="ECO:0000259" key="2">
    <source>
        <dbReference type="PROSITE" id="PS50110"/>
    </source>
</evidence>
<dbReference type="PROSITE" id="PS50930">
    <property type="entry name" value="HTH_LYTTR"/>
    <property type="match status" value="1"/>
</dbReference>
<dbReference type="InterPro" id="IPR011006">
    <property type="entry name" value="CheY-like_superfamily"/>
</dbReference>
<dbReference type="OrthoDB" id="1646880at2"/>
<dbReference type="PANTHER" id="PTHR37299:SF1">
    <property type="entry name" value="STAGE 0 SPORULATION PROTEIN A HOMOLOG"/>
    <property type="match status" value="1"/>
</dbReference>
<dbReference type="InterPro" id="IPR007492">
    <property type="entry name" value="LytTR_DNA-bd_dom"/>
</dbReference>
<keyword evidence="1" id="KW-0597">Phosphoprotein</keyword>
<evidence type="ECO:0000256" key="1">
    <source>
        <dbReference type="PROSITE-ProRule" id="PRU00169"/>
    </source>
</evidence>
<accession>A0A3E1NQ19</accession>
<sequence length="238" mass="26950">MIRCMVIDDEPLALELLEAYISKVPFLQLAATYTNPIEAFARLDGIDLIFSDIQMPELTGMQLVQLLKGRIKLVFTTAYSEYAVQGYEHDVIDYLVKPFSFDRFLKAAQKAQLVLQAEGTPAAMPAQPATAANDDYIFVKTSNRHVKVNIDDILMIEGLKDYIAVVTAAEKILTLQNMKFAEELLPAGRFMRVHKSYIVALDKIDAIERNRIFSGKHVIPIGDTYRQQFFDVISKRNL</sequence>
<feature type="domain" description="Response regulatory" evidence="2">
    <location>
        <begin position="3"/>
        <end position="112"/>
    </location>
</feature>
<dbReference type="PROSITE" id="PS50110">
    <property type="entry name" value="RESPONSE_REGULATORY"/>
    <property type="match status" value="1"/>
</dbReference>
<keyword evidence="4" id="KW-0238">DNA-binding</keyword>
<dbReference type="Pfam" id="PF04397">
    <property type="entry name" value="LytTR"/>
    <property type="match status" value="1"/>
</dbReference>
<dbReference type="EMBL" id="QTJU01000001">
    <property type="protein sequence ID" value="RFM29888.1"/>
    <property type="molecule type" value="Genomic_DNA"/>
</dbReference>
<dbReference type="RefSeq" id="WP_116845643.1">
    <property type="nucleotide sequence ID" value="NZ_QTJU01000001.1"/>
</dbReference>
<dbReference type="SUPFAM" id="SSF52172">
    <property type="entry name" value="CheY-like"/>
    <property type="match status" value="1"/>
</dbReference>
<evidence type="ECO:0000259" key="3">
    <source>
        <dbReference type="PROSITE" id="PS50930"/>
    </source>
</evidence>
<dbReference type="GO" id="GO:0000156">
    <property type="term" value="F:phosphorelay response regulator activity"/>
    <property type="evidence" value="ECO:0007669"/>
    <property type="project" value="InterPro"/>
</dbReference>
<protein>
    <submittedName>
        <fullName evidence="4">DNA-binding response regulator</fullName>
    </submittedName>
</protein>
<dbReference type="SMART" id="SM00850">
    <property type="entry name" value="LytTR"/>
    <property type="match status" value="1"/>
</dbReference>
<dbReference type="Pfam" id="PF00072">
    <property type="entry name" value="Response_reg"/>
    <property type="match status" value="1"/>
</dbReference>
<feature type="modified residue" description="4-aspartylphosphate" evidence="1">
    <location>
        <position position="52"/>
    </location>
</feature>
<keyword evidence="5" id="KW-1185">Reference proteome</keyword>
<reference evidence="4 5" key="1">
    <citation type="submission" date="2018-08" db="EMBL/GenBank/DDBJ databases">
        <title>Chitinophagaceae sp. K23C18032701, a novel bacterium isolated from forest soil.</title>
        <authorList>
            <person name="Wang C."/>
        </authorList>
    </citation>
    <scope>NUCLEOTIDE SEQUENCE [LARGE SCALE GENOMIC DNA]</scope>
    <source>
        <strain evidence="4 5">K23C18032701</strain>
    </source>
</reference>
<dbReference type="Gene3D" id="3.40.50.2300">
    <property type="match status" value="1"/>
</dbReference>
<dbReference type="PANTHER" id="PTHR37299">
    <property type="entry name" value="TRANSCRIPTIONAL REGULATOR-RELATED"/>
    <property type="match status" value="1"/>
</dbReference>
<evidence type="ECO:0000313" key="4">
    <source>
        <dbReference type="EMBL" id="RFM29888.1"/>
    </source>
</evidence>
<gene>
    <name evidence="4" type="ORF">DXN05_02630</name>
</gene>
<dbReference type="SMART" id="SM00448">
    <property type="entry name" value="REC"/>
    <property type="match status" value="1"/>
</dbReference>
<dbReference type="GO" id="GO:0003677">
    <property type="term" value="F:DNA binding"/>
    <property type="evidence" value="ECO:0007669"/>
    <property type="project" value="UniProtKB-KW"/>
</dbReference>
<dbReference type="InterPro" id="IPR046947">
    <property type="entry name" value="LytR-like"/>
</dbReference>
<dbReference type="AlphaFoldDB" id="A0A3E1NQ19"/>
<dbReference type="InterPro" id="IPR001789">
    <property type="entry name" value="Sig_transdc_resp-reg_receiver"/>
</dbReference>
<organism evidence="4 5">
    <name type="scientific">Deminuibacter soli</name>
    <dbReference type="NCBI Taxonomy" id="2291815"/>
    <lineage>
        <taxon>Bacteria</taxon>
        <taxon>Pseudomonadati</taxon>
        <taxon>Bacteroidota</taxon>
        <taxon>Chitinophagia</taxon>
        <taxon>Chitinophagales</taxon>
        <taxon>Chitinophagaceae</taxon>
        <taxon>Deminuibacter</taxon>
    </lineage>
</organism>
<comment type="caution">
    <text evidence="4">The sequence shown here is derived from an EMBL/GenBank/DDBJ whole genome shotgun (WGS) entry which is preliminary data.</text>
</comment>
<evidence type="ECO:0000313" key="5">
    <source>
        <dbReference type="Proteomes" id="UP000261284"/>
    </source>
</evidence>
<feature type="domain" description="HTH LytTR-type" evidence="3">
    <location>
        <begin position="137"/>
        <end position="235"/>
    </location>
</feature>
<name>A0A3E1NQ19_9BACT</name>
<dbReference type="Gene3D" id="2.40.50.1020">
    <property type="entry name" value="LytTr DNA-binding domain"/>
    <property type="match status" value="1"/>
</dbReference>
<proteinExistence type="predicted"/>
<dbReference type="Proteomes" id="UP000261284">
    <property type="component" value="Unassembled WGS sequence"/>
</dbReference>